<dbReference type="GeneID" id="106119077"/>
<evidence type="ECO:0000313" key="1">
    <source>
        <dbReference type="RefSeq" id="XP_013169390.1"/>
    </source>
</evidence>
<dbReference type="RefSeq" id="XP_013169390.1">
    <property type="nucleotide sequence ID" value="XM_013313936.1"/>
</dbReference>
<accession>A0AAJ6ZC02</accession>
<dbReference type="Proteomes" id="UP000694872">
    <property type="component" value="Unplaced"/>
</dbReference>
<organism evidence="1">
    <name type="scientific">Papilio xuthus</name>
    <name type="common">Asian swallowtail butterfly</name>
    <dbReference type="NCBI Taxonomy" id="66420"/>
    <lineage>
        <taxon>Eukaryota</taxon>
        <taxon>Metazoa</taxon>
        <taxon>Ecdysozoa</taxon>
        <taxon>Arthropoda</taxon>
        <taxon>Hexapoda</taxon>
        <taxon>Insecta</taxon>
        <taxon>Pterygota</taxon>
        <taxon>Neoptera</taxon>
        <taxon>Endopterygota</taxon>
        <taxon>Lepidoptera</taxon>
        <taxon>Glossata</taxon>
        <taxon>Ditrysia</taxon>
        <taxon>Papilionoidea</taxon>
        <taxon>Papilionidae</taxon>
        <taxon>Papilioninae</taxon>
        <taxon>Papilio</taxon>
    </lineage>
</organism>
<name>A0AAJ6ZC02_PAPXU</name>
<dbReference type="KEGG" id="pxu:106119077"/>
<dbReference type="CTD" id="136040168"/>
<dbReference type="AlphaFoldDB" id="A0AAJ6ZC02"/>
<proteinExistence type="predicted"/>
<dbReference type="Gene3D" id="3.40.50.800">
    <property type="entry name" value="Anticodon-binding domain"/>
    <property type="match status" value="1"/>
</dbReference>
<dbReference type="Gene3D" id="3.30.930.10">
    <property type="entry name" value="Bira Bifunctional Protein, Domain 2"/>
    <property type="match status" value="1"/>
</dbReference>
<protein>
    <submittedName>
        <fullName evidence="1">DNA polymerase subunit gamma-2, mitochondrial</fullName>
    </submittedName>
</protein>
<reference evidence="1" key="1">
    <citation type="submission" date="2025-08" db="UniProtKB">
        <authorList>
            <consortium name="RefSeq"/>
        </authorList>
    </citation>
    <scope>IDENTIFICATION</scope>
</reference>
<gene>
    <name evidence="1" type="primary">LOC106119077</name>
</gene>
<dbReference type="InterPro" id="IPR045864">
    <property type="entry name" value="aa-tRNA-synth_II/BPL/LPL"/>
</dbReference>
<dbReference type="SUPFAM" id="SSF52954">
    <property type="entry name" value="Class II aaRS ABD-related"/>
    <property type="match status" value="1"/>
</dbReference>
<sequence length="318" mass="37088">MRTELIKVINLNNFFNIVKSNNKSITYTYKEASIILLHNIRTRWLQFIYTKTSQHFPVYLNEPKAKTVIKNQPCGFIHQIMPQFNQEHVIEYNRDNLNTKTTSELCFNMTVPIQDVMQYFTQWQRYRKYWWSSITTTPSLFSISDIKHKENNANVNILANFNWGPKIVEAVSMNTDTEFSYLSCKMSYDDALFTILLDGLNNSTKEKYLRLHNKMAPYKIALAIDYNDCKHFDTLKELAALIMHKLETNNLSTICPNVELPLESQLRENFKIGVTYTAIISENTLSNGIFHLLNSSTMLKEQIHLADFETYATLLCGK</sequence>
<dbReference type="InterPro" id="IPR036621">
    <property type="entry name" value="Anticodon-bd_dom_sf"/>
</dbReference>